<sequence>MKFSGVKCLAIFLVFIPLALAEKDTTKDLKLNATTEAEDGSRFIKKKILPCVSKPTTGTGIGTGGVGGIDTSGLTNIFTMFTSFFTSLTDMFDFQAPDFSSLTLPGLDINSLTTPNKDKIALDKFAKFKLPAIFFLSLIVGAIAAAIVIAIPSKFQPDQLMHSMMDTVSNFMQTALNDVPAQYGIPSQDYSHGYSQQGYQQQQGGYPQQDSGYSSSGYPAAAPAPAYGVGPAPAFGGGAPASFDNSNNFQGPAAPAAPGSFDTTNYQAPAAPGSFDNSNNFQGPGAPAAFDNSNYQTAGVAGAAGAGAGPAAGSDASFGGPAGNTQAYNAPPNAYPDLSIPYGTPNRRYNYPSLSTNYLRSEKSRK</sequence>
<evidence type="ECO:0000313" key="4">
    <source>
        <dbReference type="EMBL" id="CAG7719870.1"/>
    </source>
</evidence>
<feature type="region of interest" description="Disordered" evidence="1">
    <location>
        <begin position="241"/>
        <end position="271"/>
    </location>
</feature>
<reference evidence="4" key="1">
    <citation type="submission" date="2021-06" db="EMBL/GenBank/DDBJ databases">
        <authorList>
            <person name="Hodson N. C."/>
            <person name="Mongue J. A."/>
            <person name="Jaron S. K."/>
        </authorList>
    </citation>
    <scope>NUCLEOTIDE SEQUENCE</scope>
</reference>
<accession>A0A8J2JM28</accession>
<dbReference type="AlphaFoldDB" id="A0A8J2JM28"/>
<gene>
    <name evidence="4" type="ORF">AFUS01_LOCUS9170</name>
</gene>
<evidence type="ECO:0000256" key="3">
    <source>
        <dbReference type="SAM" id="SignalP"/>
    </source>
</evidence>
<keyword evidence="2" id="KW-1133">Transmembrane helix</keyword>
<feature type="transmembrane region" description="Helical" evidence="2">
    <location>
        <begin position="132"/>
        <end position="151"/>
    </location>
</feature>
<feature type="chain" id="PRO_5035210174" evidence="3">
    <location>
        <begin position="22"/>
        <end position="366"/>
    </location>
</feature>
<feature type="signal peptide" evidence="3">
    <location>
        <begin position="1"/>
        <end position="21"/>
    </location>
</feature>
<protein>
    <submittedName>
        <fullName evidence="4">Uncharacterized protein</fullName>
    </submittedName>
</protein>
<name>A0A8J2JM28_9HEXA</name>
<keyword evidence="3" id="KW-0732">Signal</keyword>
<dbReference type="Proteomes" id="UP000708208">
    <property type="component" value="Unassembled WGS sequence"/>
</dbReference>
<proteinExistence type="predicted"/>
<keyword evidence="2" id="KW-0812">Transmembrane</keyword>
<feature type="region of interest" description="Disordered" evidence="1">
    <location>
        <begin position="309"/>
        <end position="366"/>
    </location>
</feature>
<keyword evidence="2" id="KW-0472">Membrane</keyword>
<keyword evidence="5" id="KW-1185">Reference proteome</keyword>
<organism evidence="4 5">
    <name type="scientific">Allacma fusca</name>
    <dbReference type="NCBI Taxonomy" id="39272"/>
    <lineage>
        <taxon>Eukaryota</taxon>
        <taxon>Metazoa</taxon>
        <taxon>Ecdysozoa</taxon>
        <taxon>Arthropoda</taxon>
        <taxon>Hexapoda</taxon>
        <taxon>Collembola</taxon>
        <taxon>Symphypleona</taxon>
        <taxon>Sminthuridae</taxon>
        <taxon>Allacma</taxon>
    </lineage>
</organism>
<dbReference type="EMBL" id="CAJVCH010065261">
    <property type="protein sequence ID" value="CAG7719870.1"/>
    <property type="molecule type" value="Genomic_DNA"/>
</dbReference>
<evidence type="ECO:0000256" key="2">
    <source>
        <dbReference type="SAM" id="Phobius"/>
    </source>
</evidence>
<feature type="region of interest" description="Disordered" evidence="1">
    <location>
        <begin position="190"/>
        <end position="218"/>
    </location>
</feature>
<evidence type="ECO:0000313" key="5">
    <source>
        <dbReference type="Proteomes" id="UP000708208"/>
    </source>
</evidence>
<comment type="caution">
    <text evidence="4">The sequence shown here is derived from an EMBL/GenBank/DDBJ whole genome shotgun (WGS) entry which is preliminary data.</text>
</comment>
<evidence type="ECO:0000256" key="1">
    <source>
        <dbReference type="SAM" id="MobiDB-lite"/>
    </source>
</evidence>